<feature type="transmembrane region" description="Helical" evidence="1">
    <location>
        <begin position="136"/>
        <end position="154"/>
    </location>
</feature>
<gene>
    <name evidence="2" type="ORF">TRFO_15496</name>
</gene>
<dbReference type="RefSeq" id="XP_068367340.1">
    <property type="nucleotide sequence ID" value="XM_068498418.1"/>
</dbReference>
<reference evidence="2" key="1">
    <citation type="submission" date="2016-10" db="EMBL/GenBank/DDBJ databases">
        <authorList>
            <person name="Benchimol M."/>
            <person name="Almeida L.G."/>
            <person name="Vasconcelos A.T."/>
            <person name="Perreira-Neves A."/>
            <person name="Rosa I.A."/>
            <person name="Tasca T."/>
            <person name="Bogo M.R."/>
            <person name="de Souza W."/>
        </authorList>
    </citation>
    <scope>NUCLEOTIDE SEQUENCE [LARGE SCALE GENOMIC DNA]</scope>
    <source>
        <strain evidence="2">K</strain>
    </source>
</reference>
<organism evidence="2 3">
    <name type="scientific">Tritrichomonas foetus</name>
    <dbReference type="NCBI Taxonomy" id="1144522"/>
    <lineage>
        <taxon>Eukaryota</taxon>
        <taxon>Metamonada</taxon>
        <taxon>Parabasalia</taxon>
        <taxon>Tritrichomonadida</taxon>
        <taxon>Tritrichomonadidae</taxon>
        <taxon>Tritrichomonas</taxon>
    </lineage>
</organism>
<accession>A0A1J4KWX3</accession>
<feature type="transmembrane region" description="Helical" evidence="1">
    <location>
        <begin position="295"/>
        <end position="314"/>
    </location>
</feature>
<keyword evidence="1" id="KW-1133">Transmembrane helix</keyword>
<dbReference type="GeneID" id="94833122"/>
<name>A0A1J4KWX3_9EUKA</name>
<evidence type="ECO:0000256" key="1">
    <source>
        <dbReference type="SAM" id="Phobius"/>
    </source>
</evidence>
<protein>
    <recommendedName>
        <fullName evidence="4">Integral membrane protein</fullName>
    </recommendedName>
</protein>
<dbReference type="Proteomes" id="UP000179807">
    <property type="component" value="Unassembled WGS sequence"/>
</dbReference>
<dbReference type="InterPro" id="IPR037185">
    <property type="entry name" value="EmrE-like"/>
</dbReference>
<evidence type="ECO:0000313" key="2">
    <source>
        <dbReference type="EMBL" id="OHT14204.1"/>
    </source>
</evidence>
<dbReference type="SUPFAM" id="SSF103481">
    <property type="entry name" value="Multidrug resistance efflux transporter EmrE"/>
    <property type="match status" value="1"/>
</dbReference>
<evidence type="ECO:0008006" key="4">
    <source>
        <dbReference type="Google" id="ProtNLM"/>
    </source>
</evidence>
<dbReference type="AlphaFoldDB" id="A0A1J4KWX3"/>
<feature type="transmembrane region" description="Helical" evidence="1">
    <location>
        <begin position="198"/>
        <end position="220"/>
    </location>
</feature>
<feature type="transmembrane region" description="Helical" evidence="1">
    <location>
        <begin position="110"/>
        <end position="129"/>
    </location>
</feature>
<dbReference type="VEuPathDB" id="TrichDB:TRFO_15496"/>
<keyword evidence="1" id="KW-0472">Membrane</keyword>
<feature type="transmembrane region" description="Helical" evidence="1">
    <location>
        <begin position="267"/>
        <end position="289"/>
    </location>
</feature>
<keyword evidence="1" id="KW-0812">Transmembrane</keyword>
<evidence type="ECO:0000313" key="3">
    <source>
        <dbReference type="Proteomes" id="UP000179807"/>
    </source>
</evidence>
<comment type="caution">
    <text evidence="2">The sequence shown here is derived from an EMBL/GenBank/DDBJ whole genome shotgun (WGS) entry which is preliminary data.</text>
</comment>
<feature type="transmembrane region" description="Helical" evidence="1">
    <location>
        <begin position="84"/>
        <end position="104"/>
    </location>
</feature>
<feature type="transmembrane region" description="Helical" evidence="1">
    <location>
        <begin position="44"/>
        <end position="63"/>
    </location>
</feature>
<proteinExistence type="predicted"/>
<keyword evidence="3" id="KW-1185">Reference proteome</keyword>
<feature type="transmembrane region" description="Helical" evidence="1">
    <location>
        <begin position="166"/>
        <end position="186"/>
    </location>
</feature>
<feature type="transmembrane region" description="Helical" evidence="1">
    <location>
        <begin position="12"/>
        <end position="32"/>
    </location>
</feature>
<sequence length="344" mass="39672">MILQQEFIPKGSCGFFLVNVFQFAFSASSTFMIKRVFKICPYPFAVYLIRTLFGICILIFFTWCKLGVPSNIRWLIPPKQIIGWLIFASFIYSILAVFVNLGFFVSSLDFLFIFRMSGILFHCLLGFFFLGEQISFFGFFSICVIFIGIVISLADFQWNIKKLSSYSQIIMMIVTILIEAVSSLIYKKAISILSKLETDFAMTSFTAWEFFISLFPITLISFSREKFFWSELPTIVTPYVISYIFVVALNSQVATVLVLYLHKITTLISLGILNQLKLVANLVFSHFVFCETNWDFRQIFGVFLLFTGGVMYTFSQSLRENLYMDTHKTDEDELLEKDDEEGIA</sequence>
<dbReference type="EMBL" id="MLAK01000412">
    <property type="protein sequence ID" value="OHT14204.1"/>
    <property type="molecule type" value="Genomic_DNA"/>
</dbReference>